<dbReference type="CDD" id="cd02440">
    <property type="entry name" value="AdoMet_MTases"/>
    <property type="match status" value="1"/>
</dbReference>
<sequence>MELISSLVEAYADKFTSPEDEVMQGISAATQMHDHAHMLSGHVQGKFLELISRLVAPKYILEIGTFTGYSAVCLAKGLQQDGILHTIELREEDAATAQKYFTAAGVSNIQLHIGNAMEIIPTFTEAFDIVFIDADKTGYLDYYKMVLPKVRKGGLIVADNVLFHGQVLEEPLKGKNAKAIQAFNEYVQQDASVEQVLLTVRDGLLFIVKK</sequence>
<reference evidence="4" key="1">
    <citation type="submission" date="2021-06" db="EMBL/GenBank/DDBJ databases">
        <authorList>
            <person name="Huq M.A."/>
        </authorList>
    </citation>
    <scope>NUCLEOTIDE SEQUENCE</scope>
    <source>
        <strain evidence="4">MAH-26</strain>
    </source>
</reference>
<evidence type="ECO:0000313" key="4">
    <source>
        <dbReference type="EMBL" id="MBV4357044.1"/>
    </source>
</evidence>
<organism evidence="4 5">
    <name type="scientific">Pinibacter aurantiacus</name>
    <dbReference type="NCBI Taxonomy" id="2851599"/>
    <lineage>
        <taxon>Bacteria</taxon>
        <taxon>Pseudomonadati</taxon>
        <taxon>Bacteroidota</taxon>
        <taxon>Chitinophagia</taxon>
        <taxon>Chitinophagales</taxon>
        <taxon>Chitinophagaceae</taxon>
        <taxon>Pinibacter</taxon>
    </lineage>
</organism>
<gene>
    <name evidence="4" type="ORF">KTO63_07810</name>
</gene>
<evidence type="ECO:0000256" key="2">
    <source>
        <dbReference type="ARBA" id="ARBA00022679"/>
    </source>
</evidence>
<dbReference type="Proteomes" id="UP000812270">
    <property type="component" value="Unassembled WGS sequence"/>
</dbReference>
<dbReference type="InterPro" id="IPR002935">
    <property type="entry name" value="SAM_O-MeTrfase"/>
</dbReference>
<dbReference type="PANTHER" id="PTHR10509">
    <property type="entry name" value="O-METHYLTRANSFERASE-RELATED"/>
    <property type="match status" value="1"/>
</dbReference>
<keyword evidence="1" id="KW-0489">Methyltransferase</keyword>
<evidence type="ECO:0000256" key="3">
    <source>
        <dbReference type="ARBA" id="ARBA00022691"/>
    </source>
</evidence>
<dbReference type="RefSeq" id="WP_217790667.1">
    <property type="nucleotide sequence ID" value="NZ_JAHSPG010000003.1"/>
</dbReference>
<evidence type="ECO:0000256" key="1">
    <source>
        <dbReference type="ARBA" id="ARBA00022603"/>
    </source>
</evidence>
<dbReference type="GO" id="GO:0032259">
    <property type="term" value="P:methylation"/>
    <property type="evidence" value="ECO:0007669"/>
    <property type="project" value="UniProtKB-KW"/>
</dbReference>
<keyword evidence="2" id="KW-0808">Transferase</keyword>
<dbReference type="GO" id="GO:0008757">
    <property type="term" value="F:S-adenosylmethionine-dependent methyltransferase activity"/>
    <property type="evidence" value="ECO:0007669"/>
    <property type="project" value="TreeGrafter"/>
</dbReference>
<dbReference type="PANTHER" id="PTHR10509:SF14">
    <property type="entry name" value="CAFFEOYL-COA O-METHYLTRANSFERASE 3-RELATED"/>
    <property type="match status" value="1"/>
</dbReference>
<dbReference type="InterPro" id="IPR050362">
    <property type="entry name" value="Cation-dep_OMT"/>
</dbReference>
<dbReference type="Pfam" id="PF01596">
    <property type="entry name" value="Methyltransf_3"/>
    <property type="match status" value="1"/>
</dbReference>
<evidence type="ECO:0000313" key="5">
    <source>
        <dbReference type="Proteomes" id="UP000812270"/>
    </source>
</evidence>
<keyword evidence="5" id="KW-1185">Reference proteome</keyword>
<dbReference type="GO" id="GO:0008171">
    <property type="term" value="F:O-methyltransferase activity"/>
    <property type="evidence" value="ECO:0007669"/>
    <property type="project" value="InterPro"/>
</dbReference>
<dbReference type="AlphaFoldDB" id="A0A9E2S9B5"/>
<keyword evidence="3" id="KW-0949">S-adenosyl-L-methionine</keyword>
<accession>A0A9E2S9B5</accession>
<protein>
    <submittedName>
        <fullName evidence="4">O-methyltransferase</fullName>
    </submittedName>
</protein>
<comment type="caution">
    <text evidence="4">The sequence shown here is derived from an EMBL/GenBank/DDBJ whole genome shotgun (WGS) entry which is preliminary data.</text>
</comment>
<dbReference type="EMBL" id="JAHSPG010000003">
    <property type="protein sequence ID" value="MBV4357044.1"/>
    <property type="molecule type" value="Genomic_DNA"/>
</dbReference>
<proteinExistence type="predicted"/>
<name>A0A9E2S9B5_9BACT</name>
<dbReference type="PROSITE" id="PS51682">
    <property type="entry name" value="SAM_OMT_I"/>
    <property type="match status" value="1"/>
</dbReference>